<feature type="compositionally biased region" description="Acidic residues" evidence="2">
    <location>
        <begin position="182"/>
        <end position="210"/>
    </location>
</feature>
<protein>
    <submittedName>
        <fullName evidence="4">Zinc finger protein ZAT1-like protein</fullName>
    </submittedName>
</protein>
<dbReference type="PROSITE" id="PS50157">
    <property type="entry name" value="ZINC_FINGER_C2H2_2"/>
    <property type="match status" value="3"/>
</dbReference>
<proteinExistence type="predicted"/>
<comment type="caution">
    <text evidence="4">The sequence shown here is derived from an EMBL/GenBank/DDBJ whole genome shotgun (WGS) entry which is preliminary data.</text>
</comment>
<feature type="region of interest" description="Disordered" evidence="2">
    <location>
        <begin position="26"/>
        <end position="85"/>
    </location>
</feature>
<organism evidence="4 5">
    <name type="scientific">Cinnamomum micranthum f. kanehirae</name>
    <dbReference type="NCBI Taxonomy" id="337451"/>
    <lineage>
        <taxon>Eukaryota</taxon>
        <taxon>Viridiplantae</taxon>
        <taxon>Streptophyta</taxon>
        <taxon>Embryophyta</taxon>
        <taxon>Tracheophyta</taxon>
        <taxon>Spermatophyta</taxon>
        <taxon>Magnoliopsida</taxon>
        <taxon>Magnoliidae</taxon>
        <taxon>Laurales</taxon>
        <taxon>Lauraceae</taxon>
        <taxon>Cinnamomum</taxon>
    </lineage>
</organism>
<dbReference type="GO" id="GO:0008270">
    <property type="term" value="F:zinc ion binding"/>
    <property type="evidence" value="ECO:0007669"/>
    <property type="project" value="UniProtKB-KW"/>
</dbReference>
<dbReference type="InterPro" id="IPR036236">
    <property type="entry name" value="Znf_C2H2_sf"/>
</dbReference>
<evidence type="ECO:0000313" key="4">
    <source>
        <dbReference type="EMBL" id="RWR89805.1"/>
    </source>
</evidence>
<dbReference type="STRING" id="337451.A0A443PGB4"/>
<name>A0A443PGB4_9MAGN</name>
<dbReference type="SUPFAM" id="SSF57667">
    <property type="entry name" value="beta-beta-alpha zinc fingers"/>
    <property type="match status" value="1"/>
</dbReference>
<dbReference type="Proteomes" id="UP000283530">
    <property type="component" value="Unassembled WGS sequence"/>
</dbReference>
<accession>A0A443PGB4</accession>
<feature type="compositionally biased region" description="Basic residues" evidence="2">
    <location>
        <begin position="118"/>
        <end position="131"/>
    </location>
</feature>
<evidence type="ECO:0000313" key="5">
    <source>
        <dbReference type="Proteomes" id="UP000283530"/>
    </source>
</evidence>
<reference evidence="4 5" key="1">
    <citation type="journal article" date="2019" name="Nat. Plants">
        <title>Stout camphor tree genome fills gaps in understanding of flowering plant genome evolution.</title>
        <authorList>
            <person name="Chaw S.M."/>
            <person name="Liu Y.C."/>
            <person name="Wu Y.W."/>
            <person name="Wang H.Y."/>
            <person name="Lin C.I."/>
            <person name="Wu C.S."/>
            <person name="Ke H.M."/>
            <person name="Chang L.Y."/>
            <person name="Hsu C.Y."/>
            <person name="Yang H.T."/>
            <person name="Sudianto E."/>
            <person name="Hsu M.H."/>
            <person name="Wu K.P."/>
            <person name="Wang L.N."/>
            <person name="Leebens-Mack J.H."/>
            <person name="Tsai I.J."/>
        </authorList>
    </citation>
    <scope>NUCLEOTIDE SEQUENCE [LARGE SCALE GENOMIC DNA]</scope>
    <source>
        <strain evidence="5">cv. Chaw 1501</strain>
        <tissue evidence="4">Young leaves</tissue>
    </source>
</reference>
<sequence>MEKHTCKLCSRTFSNGRALGGHMRSHVTALSPSPNLQKILPESAEEEVEEINESSPSFSSASEEEEDDNERRAQAQAQYYGLRENPKKSFRIVDPEFFAIDEGSVIQDRESETESSKNHLRKRSKRKRRSIHSVPNHKAEPEPEPEPVSSISYTTPEEDVARSLMMLSRDIWMRGSTKPFDLSEEEEEEQVQVVEEEEEEEEEDNDEEEELRSCPRGRSKYQCGTCKKVFRSYQALGGHRASHKKIRTCAPPPPAARFAGADSTARNADHRRIHECPVCFRVFKSGQALGGHKRSHVTAAAAAASPSASAATVFNMIDLNLPAPVEDDDFSQLELSAVSQADFIDDPIPVK</sequence>
<feature type="compositionally biased region" description="Basic and acidic residues" evidence="2">
    <location>
        <begin position="107"/>
        <end position="117"/>
    </location>
</feature>
<feature type="domain" description="C2H2-type" evidence="3">
    <location>
        <begin position="274"/>
        <end position="301"/>
    </location>
</feature>
<feature type="domain" description="C2H2-type" evidence="3">
    <location>
        <begin position="221"/>
        <end position="248"/>
    </location>
</feature>
<dbReference type="InterPro" id="IPR013087">
    <property type="entry name" value="Znf_C2H2_type"/>
</dbReference>
<dbReference type="Gene3D" id="3.30.160.60">
    <property type="entry name" value="Classic Zinc Finger"/>
    <property type="match status" value="1"/>
</dbReference>
<evidence type="ECO:0000256" key="2">
    <source>
        <dbReference type="SAM" id="MobiDB-lite"/>
    </source>
</evidence>
<dbReference type="SMART" id="SM00355">
    <property type="entry name" value="ZnF_C2H2"/>
    <property type="match status" value="3"/>
</dbReference>
<dbReference type="GO" id="GO:0006355">
    <property type="term" value="P:regulation of DNA-templated transcription"/>
    <property type="evidence" value="ECO:0007669"/>
    <property type="project" value="InterPro"/>
</dbReference>
<gene>
    <name evidence="4" type="ORF">CKAN_01887600</name>
</gene>
<dbReference type="PANTHER" id="PTHR46326:SF2">
    <property type="entry name" value="ZINC FINGER PROTEIN ZAT1-RELATED"/>
    <property type="match status" value="1"/>
</dbReference>
<feature type="domain" description="C2H2-type" evidence="3">
    <location>
        <begin position="4"/>
        <end position="26"/>
    </location>
</feature>
<dbReference type="Pfam" id="PF13912">
    <property type="entry name" value="zf-C2H2_6"/>
    <property type="match status" value="3"/>
</dbReference>
<feature type="region of interest" description="Disordered" evidence="2">
    <location>
        <begin position="101"/>
        <end position="155"/>
    </location>
</feature>
<dbReference type="PROSITE" id="PS00028">
    <property type="entry name" value="ZINC_FINGER_C2H2_1"/>
    <property type="match status" value="3"/>
</dbReference>
<keyword evidence="1" id="KW-0862">Zinc</keyword>
<keyword evidence="1" id="KW-0479">Metal-binding</keyword>
<dbReference type="AlphaFoldDB" id="A0A443PGB4"/>
<evidence type="ECO:0000256" key="1">
    <source>
        <dbReference type="PROSITE-ProRule" id="PRU00042"/>
    </source>
</evidence>
<feature type="region of interest" description="Disordered" evidence="2">
    <location>
        <begin position="177"/>
        <end position="218"/>
    </location>
</feature>
<dbReference type="PANTHER" id="PTHR46326">
    <property type="entry name" value="ZINC FINGER PROTEIN ZAT1-RELATED"/>
    <property type="match status" value="1"/>
</dbReference>
<feature type="compositionally biased region" description="Acidic residues" evidence="2">
    <location>
        <begin position="43"/>
        <end position="52"/>
    </location>
</feature>
<keyword evidence="5" id="KW-1185">Reference proteome</keyword>
<dbReference type="OrthoDB" id="654211at2759"/>
<evidence type="ECO:0000259" key="3">
    <source>
        <dbReference type="PROSITE" id="PS50157"/>
    </source>
</evidence>
<dbReference type="EMBL" id="QPKB01000007">
    <property type="protein sequence ID" value="RWR89805.1"/>
    <property type="molecule type" value="Genomic_DNA"/>
</dbReference>
<dbReference type="InterPro" id="IPR044303">
    <property type="entry name" value="ZAT1/4/9"/>
</dbReference>
<keyword evidence="1" id="KW-0863">Zinc-finger</keyword>